<feature type="domain" description="PPIase FKBP-type" evidence="7">
    <location>
        <begin position="57"/>
        <end position="117"/>
    </location>
</feature>
<gene>
    <name evidence="8" type="ORF">METEAL_22030</name>
</gene>
<dbReference type="AlphaFoldDB" id="A0AA48GKT0"/>
<dbReference type="EC" id="5.2.1.8" evidence="6"/>
<reference evidence="9" key="1">
    <citation type="journal article" date="2023" name="Int. J. Syst. Evol. Microbiol.">
        <title>Mesoterricola silvestris gen. nov., sp. nov., Mesoterricola sediminis sp. nov., Geothrix oryzae sp. nov., Geothrix edaphica sp. nov., Geothrix rubra sp. nov., and Geothrix limicola sp. nov., six novel members of Acidobacteriota isolated from soils.</title>
        <authorList>
            <person name="Itoh H."/>
            <person name="Sugisawa Y."/>
            <person name="Mise K."/>
            <person name="Xu Z."/>
            <person name="Kuniyasu M."/>
            <person name="Ushijima N."/>
            <person name="Kawano K."/>
            <person name="Kobayashi E."/>
            <person name="Shiratori Y."/>
            <person name="Masuda Y."/>
            <person name="Senoo K."/>
        </authorList>
    </citation>
    <scope>NUCLEOTIDE SEQUENCE [LARGE SCALE GENOMIC DNA]</scope>
    <source>
        <strain evidence="9">W79</strain>
    </source>
</reference>
<dbReference type="InterPro" id="IPR001179">
    <property type="entry name" value="PPIase_FKBP_dom"/>
</dbReference>
<dbReference type="InterPro" id="IPR046357">
    <property type="entry name" value="PPIase_dom_sf"/>
</dbReference>
<evidence type="ECO:0000259" key="7">
    <source>
        <dbReference type="PROSITE" id="PS50059"/>
    </source>
</evidence>
<evidence type="ECO:0000256" key="1">
    <source>
        <dbReference type="ARBA" id="ARBA00000971"/>
    </source>
</evidence>
<evidence type="ECO:0000313" key="8">
    <source>
        <dbReference type="EMBL" id="BDU73029.1"/>
    </source>
</evidence>
<sequence>MRFPAFLLPCALLAAADRFPVPPAPAELAAPAGAEVTATGLASMVLRPGTGDRPGAEDLVTVEYTLWTPDGKVLDSTARHDGPLTRPLPRLLKGMAEGLQLMRTGEKRRFWIPPALGRPGGVLILDAELLETAPSPYKAPADVAGPGEGARVLSSGLALRVLREGKGPHPTHKSRVQVNYTGWTTDGRMFDSSWKTGQPATFALDQVIRGWTEALQLLSPGSKARLWVPEKLAYRGERGMPAGMLVFDVELVEIL</sequence>
<dbReference type="Pfam" id="PF00254">
    <property type="entry name" value="FKBP_C"/>
    <property type="match status" value="2"/>
</dbReference>
<keyword evidence="3 5" id="KW-0697">Rotamase</keyword>
<dbReference type="SUPFAM" id="SSF54534">
    <property type="entry name" value="FKBP-like"/>
    <property type="match status" value="2"/>
</dbReference>
<evidence type="ECO:0000256" key="5">
    <source>
        <dbReference type="PROSITE-ProRule" id="PRU00277"/>
    </source>
</evidence>
<evidence type="ECO:0000256" key="4">
    <source>
        <dbReference type="ARBA" id="ARBA00023235"/>
    </source>
</evidence>
<keyword evidence="4 5" id="KW-0413">Isomerase</keyword>
<dbReference type="EMBL" id="AP027080">
    <property type="protein sequence ID" value="BDU73029.1"/>
    <property type="molecule type" value="Genomic_DNA"/>
</dbReference>
<dbReference type="GO" id="GO:0003755">
    <property type="term" value="F:peptidyl-prolyl cis-trans isomerase activity"/>
    <property type="evidence" value="ECO:0007669"/>
    <property type="project" value="UniProtKB-UniRule"/>
</dbReference>
<comment type="catalytic activity">
    <reaction evidence="1 5 6">
        <text>[protein]-peptidylproline (omega=180) = [protein]-peptidylproline (omega=0)</text>
        <dbReference type="Rhea" id="RHEA:16237"/>
        <dbReference type="Rhea" id="RHEA-COMP:10747"/>
        <dbReference type="Rhea" id="RHEA-COMP:10748"/>
        <dbReference type="ChEBI" id="CHEBI:83833"/>
        <dbReference type="ChEBI" id="CHEBI:83834"/>
        <dbReference type="EC" id="5.2.1.8"/>
    </reaction>
</comment>
<dbReference type="RefSeq" id="WP_316411673.1">
    <property type="nucleotide sequence ID" value="NZ_AP027080.1"/>
</dbReference>
<keyword evidence="9" id="KW-1185">Reference proteome</keyword>
<evidence type="ECO:0000256" key="2">
    <source>
        <dbReference type="ARBA" id="ARBA00006577"/>
    </source>
</evidence>
<name>A0AA48GKT0_9BACT</name>
<dbReference type="PROSITE" id="PS50059">
    <property type="entry name" value="FKBP_PPIASE"/>
    <property type="match status" value="2"/>
</dbReference>
<proteinExistence type="inferred from homology"/>
<dbReference type="Gene3D" id="3.10.50.40">
    <property type="match status" value="2"/>
</dbReference>
<evidence type="ECO:0000256" key="3">
    <source>
        <dbReference type="ARBA" id="ARBA00023110"/>
    </source>
</evidence>
<dbReference type="PANTHER" id="PTHR43811">
    <property type="entry name" value="FKBP-TYPE PEPTIDYL-PROLYL CIS-TRANS ISOMERASE FKPA"/>
    <property type="match status" value="1"/>
</dbReference>
<dbReference type="Proteomes" id="UP001238179">
    <property type="component" value="Chromosome"/>
</dbReference>
<dbReference type="PANTHER" id="PTHR43811:SF19">
    <property type="entry name" value="39 KDA FK506-BINDING NUCLEAR PROTEIN"/>
    <property type="match status" value="1"/>
</dbReference>
<accession>A0AA48GKT0</accession>
<feature type="domain" description="PPIase FKBP-type" evidence="7">
    <location>
        <begin position="173"/>
        <end position="255"/>
    </location>
</feature>
<evidence type="ECO:0000313" key="9">
    <source>
        <dbReference type="Proteomes" id="UP001238179"/>
    </source>
</evidence>
<protein>
    <recommendedName>
        <fullName evidence="6">Peptidyl-prolyl cis-trans isomerase</fullName>
        <ecNumber evidence="6">5.2.1.8</ecNumber>
    </recommendedName>
</protein>
<comment type="similarity">
    <text evidence="2 6">Belongs to the FKBP-type PPIase family.</text>
</comment>
<evidence type="ECO:0000256" key="6">
    <source>
        <dbReference type="RuleBase" id="RU003915"/>
    </source>
</evidence>
<organism evidence="8 9">
    <name type="scientific">Mesoterricola silvestris</name>
    <dbReference type="NCBI Taxonomy" id="2927979"/>
    <lineage>
        <taxon>Bacteria</taxon>
        <taxon>Pseudomonadati</taxon>
        <taxon>Acidobacteriota</taxon>
        <taxon>Holophagae</taxon>
        <taxon>Holophagales</taxon>
        <taxon>Holophagaceae</taxon>
        <taxon>Mesoterricola</taxon>
    </lineage>
</organism>
<dbReference type="KEGG" id="msil:METEAL_22030"/>